<dbReference type="RefSeq" id="WP_108885357.1">
    <property type="nucleotide sequence ID" value="NZ_OMOJ01000002.1"/>
</dbReference>
<proteinExistence type="predicted"/>
<organism evidence="7 8">
    <name type="scientific">Pseudoprimorskyibacter insulae</name>
    <dbReference type="NCBI Taxonomy" id="1695997"/>
    <lineage>
        <taxon>Bacteria</taxon>
        <taxon>Pseudomonadati</taxon>
        <taxon>Pseudomonadota</taxon>
        <taxon>Alphaproteobacteria</taxon>
        <taxon>Rhodobacterales</taxon>
        <taxon>Paracoccaceae</taxon>
        <taxon>Pseudoprimorskyibacter</taxon>
    </lineage>
</organism>
<dbReference type="SUPFAM" id="SSF53448">
    <property type="entry name" value="Nucleotide-diphospho-sugar transferases"/>
    <property type="match status" value="1"/>
</dbReference>
<evidence type="ECO:0000256" key="2">
    <source>
        <dbReference type="ARBA" id="ARBA00022475"/>
    </source>
</evidence>
<evidence type="ECO:0000256" key="1">
    <source>
        <dbReference type="ARBA" id="ARBA00004236"/>
    </source>
</evidence>
<dbReference type="OrthoDB" id="9797391at2"/>
<dbReference type="InterPro" id="IPR001173">
    <property type="entry name" value="Glyco_trans_2-like"/>
</dbReference>
<sequence length="292" mass="31836">MPDYSAPTAPGITLPGLSVILPASNEEALIGTCLSAVLASNWADDAPSIEVIVVANGCRDWTAGAARAFQDRFAERGWSLIVEDLAQGGKLRALNHGDHLAKAQIRAYLDADVVLGADVLQQIYQALSTDMPRYASGQVHIPKPKSWASRAYRRIYEQVPFMTHGVPGCGLFAVNAAGRARWGDFPDIISDDTFVRLSFAPDERIKVPASYDWPIVEGFSTLVRVRRRQDAGVSQIRKAYPQLLPNDDKPAFPTSRKIAMALRDPIGFAVYAGVSVAVRLTRSQSSGWSRGR</sequence>
<keyword evidence="4" id="KW-0808">Transferase</keyword>
<evidence type="ECO:0000256" key="4">
    <source>
        <dbReference type="ARBA" id="ARBA00022679"/>
    </source>
</evidence>
<dbReference type="GO" id="GO:0005886">
    <property type="term" value="C:plasma membrane"/>
    <property type="evidence" value="ECO:0007669"/>
    <property type="project" value="UniProtKB-SubCell"/>
</dbReference>
<evidence type="ECO:0000256" key="3">
    <source>
        <dbReference type="ARBA" id="ARBA00022676"/>
    </source>
</evidence>
<feature type="domain" description="Glycosyltransferase 2-like" evidence="6">
    <location>
        <begin position="18"/>
        <end position="155"/>
    </location>
</feature>
<dbReference type="EMBL" id="OMOJ01000002">
    <property type="protein sequence ID" value="SPF79484.1"/>
    <property type="molecule type" value="Genomic_DNA"/>
</dbReference>
<dbReference type="InterPro" id="IPR029044">
    <property type="entry name" value="Nucleotide-diphossugar_trans"/>
</dbReference>
<dbReference type="AlphaFoldDB" id="A0A2R8AUC6"/>
<evidence type="ECO:0000313" key="7">
    <source>
        <dbReference type="EMBL" id="SPF79484.1"/>
    </source>
</evidence>
<accession>A0A2R8AUC6</accession>
<gene>
    <name evidence="7" type="ORF">PRI8871_01280</name>
</gene>
<evidence type="ECO:0000256" key="5">
    <source>
        <dbReference type="ARBA" id="ARBA00023136"/>
    </source>
</evidence>
<dbReference type="Pfam" id="PF00535">
    <property type="entry name" value="Glycos_transf_2"/>
    <property type="match status" value="1"/>
</dbReference>
<evidence type="ECO:0000313" key="8">
    <source>
        <dbReference type="Proteomes" id="UP000244904"/>
    </source>
</evidence>
<keyword evidence="2" id="KW-1003">Cell membrane</keyword>
<reference evidence="8" key="1">
    <citation type="submission" date="2018-03" db="EMBL/GenBank/DDBJ databases">
        <authorList>
            <person name="Rodrigo-Torres L."/>
            <person name="Arahal R. D."/>
            <person name="Lucena T."/>
        </authorList>
    </citation>
    <scope>NUCLEOTIDE SEQUENCE [LARGE SCALE GENOMIC DNA]</scope>
    <source>
        <strain evidence="8">CECT 8871</strain>
    </source>
</reference>
<keyword evidence="8" id="KW-1185">Reference proteome</keyword>
<dbReference type="GO" id="GO:0016757">
    <property type="term" value="F:glycosyltransferase activity"/>
    <property type="evidence" value="ECO:0007669"/>
    <property type="project" value="UniProtKB-KW"/>
</dbReference>
<keyword evidence="3" id="KW-0328">Glycosyltransferase</keyword>
<dbReference type="PANTHER" id="PTHR43646:SF2">
    <property type="entry name" value="GLYCOSYLTRANSFERASE 2-LIKE DOMAIN-CONTAINING PROTEIN"/>
    <property type="match status" value="1"/>
</dbReference>
<dbReference type="PANTHER" id="PTHR43646">
    <property type="entry name" value="GLYCOSYLTRANSFERASE"/>
    <property type="match status" value="1"/>
</dbReference>
<dbReference type="Proteomes" id="UP000244904">
    <property type="component" value="Unassembled WGS sequence"/>
</dbReference>
<comment type="subcellular location">
    <subcellularLocation>
        <location evidence="1">Cell membrane</location>
    </subcellularLocation>
</comment>
<protein>
    <recommendedName>
        <fullName evidence="6">Glycosyltransferase 2-like domain-containing protein</fullName>
    </recommendedName>
</protein>
<keyword evidence="5" id="KW-0472">Membrane</keyword>
<name>A0A2R8AUC6_9RHOB</name>
<evidence type="ECO:0000259" key="6">
    <source>
        <dbReference type="Pfam" id="PF00535"/>
    </source>
</evidence>
<dbReference type="Gene3D" id="3.90.550.10">
    <property type="entry name" value="Spore Coat Polysaccharide Biosynthesis Protein SpsA, Chain A"/>
    <property type="match status" value="1"/>
</dbReference>